<dbReference type="GO" id="GO:0003887">
    <property type="term" value="F:DNA-directed DNA polymerase activity"/>
    <property type="evidence" value="ECO:0007669"/>
    <property type="project" value="UniProtKB-KW"/>
</dbReference>
<dbReference type="InterPro" id="IPR016195">
    <property type="entry name" value="Pol/histidinol_Pase-like"/>
</dbReference>
<dbReference type="InterPro" id="IPR004013">
    <property type="entry name" value="PHP_dom"/>
</dbReference>
<keyword evidence="8" id="KW-0239">DNA-directed DNA polymerase</keyword>
<reference evidence="13" key="1">
    <citation type="submission" date="2023-08" db="EMBL/GenBank/DDBJ databases">
        <title>Genomic characterization of piscicolin 126 produced by Carnobacterium maltaromaticum CM22 strain isolated from salmon (Salmo salar).</title>
        <authorList>
            <person name="Gonzalez-Gragera E."/>
            <person name="Garcia-Lopez J.D."/>
            <person name="Teso-Perez C."/>
            <person name="Gimenez-Hernandez I."/>
            <person name="Peralta-Sanchez J.M."/>
            <person name="Valdivia E."/>
            <person name="Montalban-Lopez M."/>
            <person name="Martin-Platero A.M."/>
            <person name="Banos A."/>
            <person name="Martinez-Bueno M."/>
        </authorList>
    </citation>
    <scope>NUCLEOTIDE SEQUENCE</scope>
    <source>
        <strain evidence="13">CM22</strain>
    </source>
</reference>
<dbReference type="RefSeq" id="WP_322809679.1">
    <property type="nucleotide sequence ID" value="NZ_JAVBVO010000005.1"/>
</dbReference>
<feature type="domain" description="Polymerase/histidinol phosphatase N-terminal" evidence="12">
    <location>
        <begin position="4"/>
        <end position="71"/>
    </location>
</feature>
<comment type="subunit">
    <text evidence="10">DNA polymerase III contains a core (composed of alpha, epsilon and theta chains) that associates with a tau subunit. This core dimerizes to form the POLIII' complex. PolIII' associates with the gamma complex (composed of gamma, delta, delta', psi and chi chains) and with the beta chain to form the complete DNA polymerase III complex.</text>
</comment>
<dbReference type="Pfam" id="PF01336">
    <property type="entry name" value="tRNA_anti-codon"/>
    <property type="match status" value="1"/>
</dbReference>
<dbReference type="Gene3D" id="3.20.20.140">
    <property type="entry name" value="Metal-dependent hydrolases"/>
    <property type="match status" value="1"/>
</dbReference>
<evidence type="ECO:0000313" key="13">
    <source>
        <dbReference type="EMBL" id="MDZ5760417.1"/>
    </source>
</evidence>
<organism evidence="13 14">
    <name type="scientific">Carnobacterium maltaromaticum</name>
    <name type="common">Carnobacterium piscicola</name>
    <dbReference type="NCBI Taxonomy" id="2751"/>
    <lineage>
        <taxon>Bacteria</taxon>
        <taxon>Bacillati</taxon>
        <taxon>Bacillota</taxon>
        <taxon>Bacilli</taxon>
        <taxon>Lactobacillales</taxon>
        <taxon>Carnobacteriaceae</taxon>
        <taxon>Carnobacterium</taxon>
    </lineage>
</organism>
<comment type="similarity">
    <text evidence="2">Belongs to the DNA polymerase type-C family. DnaE subfamily.</text>
</comment>
<evidence type="ECO:0000256" key="10">
    <source>
        <dbReference type="ARBA" id="ARBA00026073"/>
    </source>
</evidence>
<evidence type="ECO:0000256" key="5">
    <source>
        <dbReference type="ARBA" id="ARBA00022679"/>
    </source>
</evidence>
<dbReference type="EC" id="2.7.7.7" evidence="3"/>
<dbReference type="Proteomes" id="UP001290462">
    <property type="component" value="Unassembled WGS sequence"/>
</dbReference>
<keyword evidence="6 13" id="KW-0548">Nucleotidyltransferase</keyword>
<keyword evidence="7" id="KW-0235">DNA replication</keyword>
<evidence type="ECO:0000256" key="4">
    <source>
        <dbReference type="ARBA" id="ARBA00019114"/>
    </source>
</evidence>
<evidence type="ECO:0000256" key="1">
    <source>
        <dbReference type="ARBA" id="ARBA00004496"/>
    </source>
</evidence>
<evidence type="ECO:0000256" key="7">
    <source>
        <dbReference type="ARBA" id="ARBA00022705"/>
    </source>
</evidence>
<dbReference type="Pfam" id="PF14579">
    <property type="entry name" value="HHH_6"/>
    <property type="match status" value="1"/>
</dbReference>
<dbReference type="NCBIfam" id="TIGR00594">
    <property type="entry name" value="polc"/>
    <property type="match status" value="1"/>
</dbReference>
<comment type="subcellular location">
    <subcellularLocation>
        <location evidence="1">Cytoplasm</location>
    </subcellularLocation>
</comment>
<evidence type="ECO:0000256" key="8">
    <source>
        <dbReference type="ARBA" id="ARBA00022932"/>
    </source>
</evidence>
<dbReference type="Pfam" id="PF07733">
    <property type="entry name" value="DNA_pol3_alpha"/>
    <property type="match status" value="1"/>
</dbReference>
<dbReference type="InterPro" id="IPR011708">
    <property type="entry name" value="DNA_pol3_alpha_NTPase_dom"/>
</dbReference>
<dbReference type="InterPro" id="IPR040982">
    <property type="entry name" value="DNA_pol3_finger"/>
</dbReference>
<dbReference type="Gene3D" id="1.10.150.870">
    <property type="match status" value="1"/>
</dbReference>
<evidence type="ECO:0000256" key="9">
    <source>
        <dbReference type="ARBA" id="ARBA00025611"/>
    </source>
</evidence>
<dbReference type="NCBIfam" id="NF004226">
    <property type="entry name" value="PRK05673.1"/>
    <property type="match status" value="1"/>
</dbReference>
<dbReference type="InterPro" id="IPR004365">
    <property type="entry name" value="NA-bd_OB_tRNA"/>
</dbReference>
<comment type="catalytic activity">
    <reaction evidence="11">
        <text>DNA(n) + a 2'-deoxyribonucleoside 5'-triphosphate = DNA(n+1) + diphosphate</text>
        <dbReference type="Rhea" id="RHEA:22508"/>
        <dbReference type="Rhea" id="RHEA-COMP:17339"/>
        <dbReference type="Rhea" id="RHEA-COMP:17340"/>
        <dbReference type="ChEBI" id="CHEBI:33019"/>
        <dbReference type="ChEBI" id="CHEBI:61560"/>
        <dbReference type="ChEBI" id="CHEBI:173112"/>
        <dbReference type="EC" id="2.7.7.7"/>
    </reaction>
</comment>
<name>A0AAW9JV80_CARML</name>
<dbReference type="Gene3D" id="1.10.10.1600">
    <property type="entry name" value="Bacterial DNA polymerase III alpha subunit, thumb domain"/>
    <property type="match status" value="1"/>
</dbReference>
<dbReference type="SUPFAM" id="SSF50249">
    <property type="entry name" value="Nucleic acid-binding proteins"/>
    <property type="match status" value="1"/>
</dbReference>
<dbReference type="Pfam" id="PF17657">
    <property type="entry name" value="DNA_pol3_finger"/>
    <property type="match status" value="1"/>
</dbReference>
<dbReference type="SMART" id="SM00481">
    <property type="entry name" value="POLIIIAc"/>
    <property type="match status" value="1"/>
</dbReference>
<dbReference type="InterPro" id="IPR004805">
    <property type="entry name" value="DnaE2/DnaE/PolC"/>
</dbReference>
<protein>
    <recommendedName>
        <fullName evidence="4">DNA polymerase III subunit alpha</fullName>
        <ecNumber evidence="3">2.7.7.7</ecNumber>
    </recommendedName>
</protein>
<dbReference type="AlphaFoldDB" id="A0AAW9JV80"/>
<dbReference type="GO" id="GO:0005737">
    <property type="term" value="C:cytoplasm"/>
    <property type="evidence" value="ECO:0007669"/>
    <property type="project" value="UniProtKB-SubCell"/>
</dbReference>
<evidence type="ECO:0000256" key="3">
    <source>
        <dbReference type="ARBA" id="ARBA00012417"/>
    </source>
</evidence>
<dbReference type="InterPro" id="IPR041931">
    <property type="entry name" value="DNA_pol3_alpha_thumb_dom"/>
</dbReference>
<dbReference type="InterPro" id="IPR029460">
    <property type="entry name" value="DNAPol_HHH"/>
</dbReference>
<dbReference type="InterPro" id="IPR003141">
    <property type="entry name" value="Pol/His_phosphatase_N"/>
</dbReference>
<dbReference type="SUPFAM" id="SSF89550">
    <property type="entry name" value="PHP domain-like"/>
    <property type="match status" value="1"/>
</dbReference>
<sequence>MTFVHLQVISAFSLLKSTTSIEKLVISAKNKGYSAIALTDHNVLYGVVDFYKCCLKHNIKPILGLTLDIAGVMDSGNNYPLVLLAENLEGYQNLMALSTEKQLLPDGERLDFQHIKPYSAHVIAVTPGETGEIEQALLNKNPQLADDITTKWLDLFKKENFYLGVQIHQKLQPIQSSLKALAETKHLKTVALHDIRYLDPNDDFSTKVLRAIDAGEKIDLAIESTSGPFYLPEMSGIRERFATAGLEKEVEETVKLANRIQPEILLHQHLLPRYPVPTDAKTEGYLAEQCFKGLQKRVPNADERYQKRLNYELSVIQKMGFSDYFLIVWDLMAYAHKTKILTGAGRGSAAGSLVSYVLEITDVDPIEYDLLFERFLNEERFTMPDIDLDFPDNRREEMLIYVKNKYGQGHVAQIATFGTLAAKMALRDVARVFGLSQNEANVWSKAIPTVLGITLEEAFKTSSSLKKLVNETEKNKLLFDTAKRIEGLPRHVSTHAAGVVISDQPLVSLIPLQHGSNGIHLTQYAMGNVEEIGLLKMDFLGLRNLQILDNALQLVKRENGTDVDIHKIPMDDQAALEIFRKADTSGVFQFESSGIKNVLRKLGPTSIEDVAAVNALYRPGPMEQIDLFIDRKKGQVPIEYPHDSLKEILGVTYGVMVYQEQVMQVASKMGGFSLGQADILRRAMSKKQKNIIDEERKHFVEGALEKGYTSEVATTVYSYIERFANYGFNRAHAFGYAFIAYQLAFLKAHYPHAFFAALLNSAINNPTRIKEYLLEAKKRKITVLPPDINQSLYMFSLKEGKIQFGLISIKGLRRDLVKEIIASRKEHGPFKDLVDFLRRIDQKWLKDEIIRPFIYAGAFDCFGYSRGVLVASLDGILTSVKFSGNNVGLFDILAPKYETHTADLSMEERLEMEEQTLGAYLSGHPVESFENIRFLKQAGYIKDLQAGTNARIIGLVKSVRKIRTKKGEQMAFVQVNDQSAECSITLFPQKLRQFGRLIEKNKIIYIEGKVEEGQQEEKQILVNQILDAVVLGSESSKDKCFIRIQSELDSPEILKKMNQMLQEEHGNIPVILYYVATNKKMVLNESEWVNGSEKLILKLEELVGKGNVVLQKGS</sequence>
<gene>
    <name evidence="13" type="primary">dnaE</name>
    <name evidence="13" type="ORF">RAK27_17390</name>
</gene>
<evidence type="ECO:0000256" key="2">
    <source>
        <dbReference type="ARBA" id="ARBA00009496"/>
    </source>
</evidence>
<keyword evidence="5 13" id="KW-0808">Transferase</keyword>
<dbReference type="Pfam" id="PF02811">
    <property type="entry name" value="PHP"/>
    <property type="match status" value="1"/>
</dbReference>
<proteinExistence type="inferred from homology"/>
<dbReference type="GO" id="GO:0003676">
    <property type="term" value="F:nucleic acid binding"/>
    <property type="evidence" value="ECO:0007669"/>
    <property type="project" value="InterPro"/>
</dbReference>
<dbReference type="CDD" id="cd07431">
    <property type="entry name" value="PHP_PolIIIA"/>
    <property type="match status" value="1"/>
</dbReference>
<dbReference type="PANTHER" id="PTHR32294:SF0">
    <property type="entry name" value="DNA POLYMERASE III SUBUNIT ALPHA"/>
    <property type="match status" value="1"/>
</dbReference>
<comment type="function">
    <text evidence="9">DNA polymerase III is a complex, multichain enzyme responsible for most of the replicative synthesis in bacteria. This DNA polymerase also exhibits 3' to 5' exonuclease activity. The alpha chain is the DNA polymerase.</text>
</comment>
<dbReference type="InterPro" id="IPR012340">
    <property type="entry name" value="NA-bd_OB-fold"/>
</dbReference>
<dbReference type="EMBL" id="JAVBVO010000005">
    <property type="protein sequence ID" value="MDZ5760417.1"/>
    <property type="molecule type" value="Genomic_DNA"/>
</dbReference>
<evidence type="ECO:0000256" key="6">
    <source>
        <dbReference type="ARBA" id="ARBA00022695"/>
    </source>
</evidence>
<dbReference type="CDD" id="cd04485">
    <property type="entry name" value="DnaE_OBF"/>
    <property type="match status" value="1"/>
</dbReference>
<evidence type="ECO:0000256" key="11">
    <source>
        <dbReference type="ARBA" id="ARBA00049244"/>
    </source>
</evidence>
<dbReference type="GO" id="GO:0006260">
    <property type="term" value="P:DNA replication"/>
    <property type="evidence" value="ECO:0007669"/>
    <property type="project" value="UniProtKB-KW"/>
</dbReference>
<evidence type="ECO:0000259" key="12">
    <source>
        <dbReference type="SMART" id="SM00481"/>
    </source>
</evidence>
<comment type="caution">
    <text evidence="13">The sequence shown here is derived from an EMBL/GenBank/DDBJ whole genome shotgun (WGS) entry which is preliminary data.</text>
</comment>
<evidence type="ECO:0000313" key="14">
    <source>
        <dbReference type="Proteomes" id="UP001290462"/>
    </source>
</evidence>
<accession>A0AAW9JV80</accession>
<dbReference type="PANTHER" id="PTHR32294">
    <property type="entry name" value="DNA POLYMERASE III SUBUNIT ALPHA"/>
    <property type="match status" value="1"/>
</dbReference>
<dbReference type="GO" id="GO:0008408">
    <property type="term" value="F:3'-5' exonuclease activity"/>
    <property type="evidence" value="ECO:0007669"/>
    <property type="project" value="InterPro"/>
</dbReference>
<dbReference type="Gene3D" id="2.40.50.140">
    <property type="entry name" value="Nucleic acid-binding proteins"/>
    <property type="match status" value="1"/>
</dbReference>